<proteinExistence type="predicted"/>
<accession>A0A8S5LDU3</accession>
<organism evidence="1">
    <name type="scientific">Siphoviridae sp. ctrWS2</name>
    <dbReference type="NCBI Taxonomy" id="2823602"/>
    <lineage>
        <taxon>Viruses</taxon>
        <taxon>Duplodnaviria</taxon>
        <taxon>Heunggongvirae</taxon>
        <taxon>Uroviricota</taxon>
        <taxon>Caudoviricetes</taxon>
    </lineage>
</organism>
<evidence type="ECO:0000313" key="1">
    <source>
        <dbReference type="EMBL" id="DAD68189.1"/>
    </source>
</evidence>
<sequence>MMVPTYSELIKELYPLYQQEPARFMRFYNAVYKKLFSIQEGEVLRIADHCSKKTMGMFIKVASLFIIEDTCRKNVTDDLLEFSDDYTMIRKCYKFVPSRPYRKGVKSI</sequence>
<dbReference type="EMBL" id="BK014695">
    <property type="protein sequence ID" value="DAD68189.1"/>
    <property type="molecule type" value="Genomic_DNA"/>
</dbReference>
<protein>
    <submittedName>
        <fullName evidence="1">Uncharacterized protein</fullName>
    </submittedName>
</protein>
<reference evidence="1" key="1">
    <citation type="journal article" date="2021" name="Proc. Natl. Acad. Sci. U.S.A.">
        <title>A Catalog of Tens of Thousands of Viruses from Human Metagenomes Reveals Hidden Associations with Chronic Diseases.</title>
        <authorList>
            <person name="Tisza M.J."/>
            <person name="Buck C.B."/>
        </authorList>
    </citation>
    <scope>NUCLEOTIDE SEQUENCE</scope>
    <source>
        <strain evidence="1">CtrWS2</strain>
    </source>
</reference>
<name>A0A8S5LDU3_9CAUD</name>